<reference evidence="1 2" key="1">
    <citation type="journal article" date="2019" name="Int. J. Syst. Evol. Microbiol.">
        <title>The Global Catalogue of Microorganisms (GCM) 10K type strain sequencing project: providing services to taxonomists for standard genome sequencing and annotation.</title>
        <authorList>
            <consortium name="The Broad Institute Genomics Platform"/>
            <consortium name="The Broad Institute Genome Sequencing Center for Infectious Disease"/>
            <person name="Wu L."/>
            <person name="Ma J."/>
        </authorList>
    </citation>
    <scope>NUCLEOTIDE SEQUENCE [LARGE SCALE GENOMIC DNA]</scope>
    <source>
        <strain evidence="1 2">JCM 4805</strain>
    </source>
</reference>
<evidence type="ECO:0000313" key="1">
    <source>
        <dbReference type="EMBL" id="GAA0488354.1"/>
    </source>
</evidence>
<comment type="caution">
    <text evidence="1">The sequence shown here is derived from an EMBL/GenBank/DDBJ whole genome shotgun (WGS) entry which is preliminary data.</text>
</comment>
<dbReference type="InterPro" id="IPR007263">
    <property type="entry name" value="DCC1-like"/>
</dbReference>
<dbReference type="Pfam" id="PF04134">
    <property type="entry name" value="DCC1-like"/>
    <property type="match status" value="1"/>
</dbReference>
<dbReference type="EMBL" id="BAAABY010000045">
    <property type="protein sequence ID" value="GAA0488354.1"/>
    <property type="molecule type" value="Genomic_DNA"/>
</dbReference>
<evidence type="ECO:0000313" key="2">
    <source>
        <dbReference type="Proteomes" id="UP001500909"/>
    </source>
</evidence>
<keyword evidence="2" id="KW-1185">Reference proteome</keyword>
<organism evidence="1 2">
    <name type="scientific">Streptomyces olivaceiscleroticus</name>
    <dbReference type="NCBI Taxonomy" id="68245"/>
    <lineage>
        <taxon>Bacteria</taxon>
        <taxon>Bacillati</taxon>
        <taxon>Actinomycetota</taxon>
        <taxon>Actinomycetes</taxon>
        <taxon>Kitasatosporales</taxon>
        <taxon>Streptomycetaceae</taxon>
        <taxon>Streptomyces</taxon>
    </lineage>
</organism>
<protein>
    <submittedName>
        <fullName evidence="1">DCC1-like thiol-disulfide oxidoreductase family protein</fullName>
    </submittedName>
</protein>
<accession>A0ABN1B1G9</accession>
<proteinExistence type="predicted"/>
<name>A0ABN1B1G9_9ACTN</name>
<dbReference type="Proteomes" id="UP001500909">
    <property type="component" value="Unassembled WGS sequence"/>
</dbReference>
<sequence length="145" mass="15775">MLYDPDCPLCAFVRDWLTRQRQLVPLVPVPAGSAEARRRFPELDHDATLRDITCVGDGGQVYRGAAAWIVCLWALAAHRATAHRLATPAGAPLARAAVLAAAKYRAAHHPTGPAWERADGWTYDRARGWSYVPERRAGGGRPAPG</sequence>
<gene>
    <name evidence="1" type="ORF">GCM10010361_61710</name>
</gene>